<dbReference type="Pfam" id="PF10238">
    <property type="entry name" value="Eapp_C"/>
    <property type="match status" value="1"/>
</dbReference>
<evidence type="ECO:0008006" key="4">
    <source>
        <dbReference type="Google" id="ProtNLM"/>
    </source>
</evidence>
<name>A0AAV0K4S2_9ROSI</name>
<proteinExistence type="predicted"/>
<comment type="caution">
    <text evidence="2">The sequence shown here is derived from an EMBL/GenBank/DDBJ whole genome shotgun (WGS) entry which is preliminary data.</text>
</comment>
<evidence type="ECO:0000313" key="3">
    <source>
        <dbReference type="Proteomes" id="UP001154282"/>
    </source>
</evidence>
<gene>
    <name evidence="2" type="ORF">LITE_LOCUS16944</name>
</gene>
<dbReference type="EMBL" id="CAMGYJ010000005">
    <property type="protein sequence ID" value="CAI0416385.1"/>
    <property type="molecule type" value="Genomic_DNA"/>
</dbReference>
<feature type="region of interest" description="Disordered" evidence="1">
    <location>
        <begin position="1"/>
        <end position="35"/>
    </location>
</feature>
<organism evidence="2 3">
    <name type="scientific">Linum tenue</name>
    <dbReference type="NCBI Taxonomy" id="586396"/>
    <lineage>
        <taxon>Eukaryota</taxon>
        <taxon>Viridiplantae</taxon>
        <taxon>Streptophyta</taxon>
        <taxon>Embryophyta</taxon>
        <taxon>Tracheophyta</taxon>
        <taxon>Spermatophyta</taxon>
        <taxon>Magnoliopsida</taxon>
        <taxon>eudicotyledons</taxon>
        <taxon>Gunneridae</taxon>
        <taxon>Pentapetalae</taxon>
        <taxon>rosids</taxon>
        <taxon>fabids</taxon>
        <taxon>Malpighiales</taxon>
        <taxon>Linaceae</taxon>
        <taxon>Linum</taxon>
    </lineage>
</organism>
<feature type="compositionally biased region" description="Low complexity" evidence="1">
    <location>
        <begin position="9"/>
        <end position="21"/>
    </location>
</feature>
<dbReference type="InterPro" id="IPR019370">
    <property type="entry name" value="E2F-assoc_phosphoprotein"/>
</dbReference>
<keyword evidence="3" id="KW-1185">Reference proteome</keyword>
<dbReference type="GO" id="GO:0005634">
    <property type="term" value="C:nucleus"/>
    <property type="evidence" value="ECO:0007669"/>
    <property type="project" value="TreeGrafter"/>
</dbReference>
<accession>A0AAV0K4S2</accession>
<evidence type="ECO:0000313" key="2">
    <source>
        <dbReference type="EMBL" id="CAI0416385.1"/>
    </source>
</evidence>
<feature type="region of interest" description="Disordered" evidence="1">
    <location>
        <begin position="99"/>
        <end position="136"/>
    </location>
</feature>
<protein>
    <recommendedName>
        <fullName evidence="4">E2F-associated phosphoprotein</fullName>
    </recommendedName>
</protein>
<dbReference type="PANTHER" id="PTHR15967:SF0">
    <property type="entry name" value="E2F-ASSOCIATED PHOSPHOPROTEIN"/>
    <property type="match status" value="1"/>
</dbReference>
<dbReference type="PANTHER" id="PTHR15967">
    <property type="entry name" value="E2F-ASSOCIATED PHOSPHOPROTEIN"/>
    <property type="match status" value="1"/>
</dbReference>
<feature type="compositionally biased region" description="Low complexity" evidence="1">
    <location>
        <begin position="117"/>
        <end position="134"/>
    </location>
</feature>
<evidence type="ECO:0000256" key="1">
    <source>
        <dbReference type="SAM" id="MobiDB-lite"/>
    </source>
</evidence>
<sequence length="166" mass="18083">MEQSPPPTSQQTQSYAAASSSSDEEIDYSVKPEFYDPKLDERDEAWVGKQRQGNRRSDAVLSCPACFTTVSLQSQRHERYVTQYRAVAVMNCNVESQGDHMAVDGTEEGGGSGKPASRVGSRGRSSEGNGSASSVDRVGCSVCDTQVGVRDEEEVYHFFNVIPSET</sequence>
<dbReference type="AlphaFoldDB" id="A0AAV0K4S2"/>
<dbReference type="Proteomes" id="UP001154282">
    <property type="component" value="Unassembled WGS sequence"/>
</dbReference>
<reference evidence="2" key="1">
    <citation type="submission" date="2022-08" db="EMBL/GenBank/DDBJ databases">
        <authorList>
            <person name="Gutierrez-Valencia J."/>
        </authorList>
    </citation>
    <scope>NUCLEOTIDE SEQUENCE</scope>
</reference>